<evidence type="ECO:0000313" key="11">
    <source>
        <dbReference type="EMBL" id="KAL1501500.1"/>
    </source>
</evidence>
<dbReference type="Pfam" id="PF12352">
    <property type="entry name" value="V-SNARE_C"/>
    <property type="match status" value="1"/>
</dbReference>
<evidence type="ECO:0000256" key="6">
    <source>
        <dbReference type="ARBA" id="ARBA00022989"/>
    </source>
</evidence>
<keyword evidence="4 10" id="KW-0812">Transmembrane</keyword>
<gene>
    <name evidence="11" type="ORF">ABEB36_006810</name>
</gene>
<dbReference type="CDD" id="cd15890">
    <property type="entry name" value="SNARE_Vti1b"/>
    <property type="match status" value="1"/>
</dbReference>
<evidence type="ECO:0000256" key="4">
    <source>
        <dbReference type="ARBA" id="ARBA00022692"/>
    </source>
</evidence>
<dbReference type="FunFam" id="1.20.5.110:FF:000002">
    <property type="entry name" value="Vesicle transport through interaction with t-SNAREsB"/>
    <property type="match status" value="1"/>
</dbReference>
<comment type="subcellular location">
    <subcellularLocation>
        <location evidence="1">Membrane</location>
        <topology evidence="1">Single-pass type IV membrane protein</topology>
    </subcellularLocation>
</comment>
<keyword evidence="6 10" id="KW-1133">Transmembrane helix</keyword>
<keyword evidence="8 10" id="KW-0472">Membrane</keyword>
<dbReference type="EMBL" id="JBDJPC010000005">
    <property type="protein sequence ID" value="KAL1501500.1"/>
    <property type="molecule type" value="Genomic_DNA"/>
</dbReference>
<dbReference type="GO" id="GO:0016020">
    <property type="term" value="C:membrane"/>
    <property type="evidence" value="ECO:0007669"/>
    <property type="project" value="UniProtKB-SubCell"/>
</dbReference>
<keyword evidence="7 9" id="KW-0175">Coiled coil</keyword>
<comment type="similarity">
    <text evidence="2">Belongs to the VTI1 family.</text>
</comment>
<dbReference type="GO" id="GO:0015031">
    <property type="term" value="P:protein transport"/>
    <property type="evidence" value="ECO:0007669"/>
    <property type="project" value="UniProtKB-KW"/>
</dbReference>
<protein>
    <submittedName>
        <fullName evidence="11">Uncharacterized protein</fullName>
    </submittedName>
</protein>
<name>A0ABD1ESB9_HYPHA</name>
<dbReference type="PANTHER" id="PTHR21230">
    <property type="entry name" value="VESICLE TRANSPORT V-SNARE PROTEIN VTI1-RELATED"/>
    <property type="match status" value="1"/>
</dbReference>
<evidence type="ECO:0000256" key="7">
    <source>
        <dbReference type="ARBA" id="ARBA00023054"/>
    </source>
</evidence>
<keyword evidence="12" id="KW-1185">Reference proteome</keyword>
<evidence type="ECO:0000256" key="9">
    <source>
        <dbReference type="SAM" id="Coils"/>
    </source>
</evidence>
<keyword evidence="3" id="KW-0813">Transport</keyword>
<dbReference type="SUPFAM" id="SSF58038">
    <property type="entry name" value="SNARE fusion complex"/>
    <property type="match status" value="1"/>
</dbReference>
<evidence type="ECO:0000256" key="2">
    <source>
        <dbReference type="ARBA" id="ARBA00006108"/>
    </source>
</evidence>
<evidence type="ECO:0000256" key="10">
    <source>
        <dbReference type="SAM" id="Phobius"/>
    </source>
</evidence>
<accession>A0ABD1ESB9</accession>
<comment type="caution">
    <text evidence="11">The sequence shown here is derived from an EMBL/GenBank/DDBJ whole genome shotgun (WGS) entry which is preliminary data.</text>
</comment>
<dbReference type="GO" id="GO:0005737">
    <property type="term" value="C:cytoplasm"/>
    <property type="evidence" value="ECO:0007669"/>
    <property type="project" value="UniProtKB-ARBA"/>
</dbReference>
<evidence type="ECO:0000313" key="12">
    <source>
        <dbReference type="Proteomes" id="UP001566132"/>
    </source>
</evidence>
<reference evidence="11 12" key="1">
    <citation type="submission" date="2024-05" db="EMBL/GenBank/DDBJ databases">
        <title>Genetic variation in Jamaican populations of the coffee berry borer (Hypothenemus hampei).</title>
        <authorList>
            <person name="Errbii M."/>
            <person name="Myrie A."/>
        </authorList>
    </citation>
    <scope>NUCLEOTIDE SEQUENCE [LARGE SCALE GENOMIC DNA]</scope>
    <source>
        <strain evidence="11">JA-Hopewell-2020-01-JO</strain>
        <tissue evidence="11">Whole body</tissue>
    </source>
</reference>
<dbReference type="AlphaFoldDB" id="A0ABD1ESB9"/>
<organism evidence="11 12">
    <name type="scientific">Hypothenemus hampei</name>
    <name type="common">Coffee berry borer</name>
    <dbReference type="NCBI Taxonomy" id="57062"/>
    <lineage>
        <taxon>Eukaryota</taxon>
        <taxon>Metazoa</taxon>
        <taxon>Ecdysozoa</taxon>
        <taxon>Arthropoda</taxon>
        <taxon>Hexapoda</taxon>
        <taxon>Insecta</taxon>
        <taxon>Pterygota</taxon>
        <taxon>Neoptera</taxon>
        <taxon>Endopterygota</taxon>
        <taxon>Coleoptera</taxon>
        <taxon>Polyphaga</taxon>
        <taxon>Cucujiformia</taxon>
        <taxon>Curculionidae</taxon>
        <taxon>Scolytinae</taxon>
        <taxon>Hypothenemus</taxon>
    </lineage>
</organism>
<dbReference type="Gene3D" id="1.20.5.110">
    <property type="match status" value="1"/>
</dbReference>
<keyword evidence="5" id="KW-0653">Protein transport</keyword>
<sequence>MFRSNDNYSSDDYGRQAVVEGTRALERTGESLSRAYQIAVETENIGSEVVSELNDQRETLLRTRDRLEGANHELNRTRSIITKMGRNAAYNKFLLIIIIIFEALILGLLTYMKFFKSKH</sequence>
<evidence type="ECO:0000256" key="8">
    <source>
        <dbReference type="ARBA" id="ARBA00023136"/>
    </source>
</evidence>
<proteinExistence type="inferred from homology"/>
<evidence type="ECO:0000256" key="1">
    <source>
        <dbReference type="ARBA" id="ARBA00004211"/>
    </source>
</evidence>
<feature type="transmembrane region" description="Helical" evidence="10">
    <location>
        <begin position="93"/>
        <end position="112"/>
    </location>
</feature>
<evidence type="ECO:0000256" key="5">
    <source>
        <dbReference type="ARBA" id="ARBA00022927"/>
    </source>
</evidence>
<feature type="coiled-coil region" evidence="9">
    <location>
        <begin position="50"/>
        <end position="77"/>
    </location>
</feature>
<dbReference type="PANTHER" id="PTHR21230:SF89">
    <property type="entry name" value="VESICLE TRANSPORT THROUGH INTERACTION WITH T-SNARES HOMOLOG 1B"/>
    <property type="match status" value="1"/>
</dbReference>
<dbReference type="Proteomes" id="UP001566132">
    <property type="component" value="Unassembled WGS sequence"/>
</dbReference>
<evidence type="ECO:0000256" key="3">
    <source>
        <dbReference type="ARBA" id="ARBA00022448"/>
    </source>
</evidence>